<evidence type="ECO:0000256" key="1">
    <source>
        <dbReference type="ARBA" id="ARBA00006586"/>
    </source>
</evidence>
<keyword evidence="3" id="KW-0865">Zymogen</keyword>
<protein>
    <recommendedName>
        <fullName evidence="6">Penicillin acylase family protein</fullName>
    </recommendedName>
</protein>
<dbReference type="EMBL" id="UINC01033300">
    <property type="protein sequence ID" value="SVB22364.1"/>
    <property type="molecule type" value="Genomic_DNA"/>
</dbReference>
<dbReference type="SUPFAM" id="SSF56235">
    <property type="entry name" value="N-terminal nucleophile aminohydrolases (Ntn hydrolases)"/>
    <property type="match status" value="1"/>
</dbReference>
<reference evidence="5" key="1">
    <citation type="submission" date="2018-05" db="EMBL/GenBank/DDBJ databases">
        <authorList>
            <person name="Lanie J.A."/>
            <person name="Ng W.-L."/>
            <person name="Kazmierczak K.M."/>
            <person name="Andrzejewski T.M."/>
            <person name="Davidsen T.M."/>
            <person name="Wayne K.J."/>
            <person name="Tettelin H."/>
            <person name="Glass J.I."/>
            <person name="Rusch D."/>
            <person name="Podicherti R."/>
            <person name="Tsui H.-C.T."/>
            <person name="Winkler M.E."/>
        </authorList>
    </citation>
    <scope>NUCLEOTIDE SEQUENCE</scope>
</reference>
<dbReference type="InterPro" id="IPR043146">
    <property type="entry name" value="Penicillin_amidase_N_B-knob"/>
</dbReference>
<feature type="region of interest" description="Disordered" evidence="4">
    <location>
        <begin position="252"/>
        <end position="280"/>
    </location>
</feature>
<dbReference type="PANTHER" id="PTHR34218:SF3">
    <property type="entry name" value="ACYL-HOMOSERINE LACTONE ACYLASE PVDQ"/>
    <property type="match status" value="1"/>
</dbReference>
<dbReference type="InterPro" id="IPR029055">
    <property type="entry name" value="Ntn_hydrolases_N"/>
</dbReference>
<dbReference type="AlphaFoldDB" id="A0A382C8Z3"/>
<dbReference type="GO" id="GO:0017000">
    <property type="term" value="P:antibiotic biosynthetic process"/>
    <property type="evidence" value="ECO:0007669"/>
    <property type="project" value="InterPro"/>
</dbReference>
<evidence type="ECO:0000256" key="2">
    <source>
        <dbReference type="ARBA" id="ARBA00022801"/>
    </source>
</evidence>
<dbReference type="Gene3D" id="1.10.439.10">
    <property type="entry name" value="Penicillin Amidohydrolase, domain 1"/>
    <property type="match status" value="1"/>
</dbReference>
<accession>A0A382C8Z3</accession>
<comment type="similarity">
    <text evidence="1">Belongs to the peptidase S45 family.</text>
</comment>
<feature type="non-terminal residue" evidence="5">
    <location>
        <position position="465"/>
    </location>
</feature>
<dbReference type="Gene3D" id="2.30.120.10">
    <property type="match status" value="1"/>
</dbReference>
<evidence type="ECO:0000313" key="5">
    <source>
        <dbReference type="EMBL" id="SVB22364.1"/>
    </source>
</evidence>
<dbReference type="Pfam" id="PF01804">
    <property type="entry name" value="Penicil_amidase"/>
    <property type="match status" value="1"/>
</dbReference>
<dbReference type="InterPro" id="IPR002692">
    <property type="entry name" value="S45"/>
</dbReference>
<dbReference type="GO" id="GO:0016811">
    <property type="term" value="F:hydrolase activity, acting on carbon-nitrogen (but not peptide) bonds, in linear amides"/>
    <property type="evidence" value="ECO:0007669"/>
    <property type="project" value="InterPro"/>
</dbReference>
<evidence type="ECO:0008006" key="6">
    <source>
        <dbReference type="Google" id="ProtNLM"/>
    </source>
</evidence>
<organism evidence="5">
    <name type="scientific">marine metagenome</name>
    <dbReference type="NCBI Taxonomy" id="408172"/>
    <lineage>
        <taxon>unclassified sequences</taxon>
        <taxon>metagenomes</taxon>
        <taxon>ecological metagenomes</taxon>
    </lineage>
</organism>
<dbReference type="InterPro" id="IPR023343">
    <property type="entry name" value="Penicillin_amidase_dom1"/>
</dbReference>
<gene>
    <name evidence="5" type="ORF">METZ01_LOCUS175218</name>
</gene>
<sequence length="465" mass="52189">MVTEDSLEISSHKYGEIGIMFRLITSIILLSAPLYLGNTRLGSLPPLLDFLDPSHGVWMISNAEDHPDSILKPVEGLTDKVKIIYDNRQVPHIYAETIEDALRGLGYAVARDRLFQLELQTRATAGTLSEILGKDALPVDRQMRQLGLAWAAEKNHAELDPTSNSYRYQSAYAQGINAWIQGMTISDLPLEYHLLGKEPMEWLPQYAAYLLKRMGWTLSMENTERRTDLAANLVGQDAAKALFPVDSWIQEPIRPNGQTEPRFDLNPLPKPDYPDKDDQESSYLSNLFESLGRSHQDEFAEITLGSNNWAISPSRSVSGNPIIAGDPHLGLSLPSIWYEVHLTVPGELDVYGVTIPGSPAVTIGFNRDVAWTFTNTGSDVMDFYRERINDPHNPQTYLLDDEWHRLEKRLETYLDINGTVIAVDTILHTHRGPVLKENEDVTSLRWTVLEESGELDALSAIAKAQ</sequence>
<proteinExistence type="inferred from homology"/>
<evidence type="ECO:0000256" key="4">
    <source>
        <dbReference type="SAM" id="MobiDB-lite"/>
    </source>
</evidence>
<evidence type="ECO:0000256" key="3">
    <source>
        <dbReference type="ARBA" id="ARBA00023145"/>
    </source>
</evidence>
<dbReference type="Gene3D" id="3.60.20.10">
    <property type="entry name" value="Glutamine Phosphoribosylpyrophosphate, subunit 1, domain 1"/>
    <property type="match status" value="1"/>
</dbReference>
<dbReference type="PANTHER" id="PTHR34218">
    <property type="entry name" value="PEPTIDASE S45 PENICILLIN AMIDASE"/>
    <property type="match status" value="1"/>
</dbReference>
<keyword evidence="2" id="KW-0378">Hydrolase</keyword>
<name>A0A382C8Z3_9ZZZZ</name>